<evidence type="ECO:0000256" key="2">
    <source>
        <dbReference type="ARBA" id="ARBA00022801"/>
    </source>
</evidence>
<evidence type="ECO:0000313" key="6">
    <source>
        <dbReference type="Proteomes" id="UP000619788"/>
    </source>
</evidence>
<evidence type="ECO:0000256" key="3">
    <source>
        <dbReference type="SAM" id="SignalP"/>
    </source>
</evidence>
<name>A0A8J3SAU1_9ACTN</name>
<dbReference type="Proteomes" id="UP000619788">
    <property type="component" value="Unassembled WGS sequence"/>
</dbReference>
<dbReference type="Gene3D" id="3.20.20.370">
    <property type="entry name" value="Glycoside hydrolase/deacetylase"/>
    <property type="match status" value="1"/>
</dbReference>
<gene>
    <name evidence="5" type="ORF">Psi01_16720</name>
</gene>
<keyword evidence="6" id="KW-1185">Reference proteome</keyword>
<feature type="chain" id="PRO_5035234796" description="NodB homology domain-containing protein" evidence="3">
    <location>
        <begin position="29"/>
        <end position="488"/>
    </location>
</feature>
<keyword evidence="1" id="KW-0479">Metal-binding</keyword>
<dbReference type="GO" id="GO:0005975">
    <property type="term" value="P:carbohydrate metabolic process"/>
    <property type="evidence" value="ECO:0007669"/>
    <property type="project" value="InterPro"/>
</dbReference>
<dbReference type="GO" id="GO:0046872">
    <property type="term" value="F:metal ion binding"/>
    <property type="evidence" value="ECO:0007669"/>
    <property type="project" value="UniProtKB-KW"/>
</dbReference>
<evidence type="ECO:0000259" key="4">
    <source>
        <dbReference type="PROSITE" id="PS51677"/>
    </source>
</evidence>
<keyword evidence="2" id="KW-0378">Hydrolase</keyword>
<feature type="domain" description="NodB homology" evidence="4">
    <location>
        <begin position="287"/>
        <end position="463"/>
    </location>
</feature>
<dbReference type="Pfam" id="PF01522">
    <property type="entry name" value="Polysacc_deac_1"/>
    <property type="match status" value="1"/>
</dbReference>
<evidence type="ECO:0000313" key="5">
    <source>
        <dbReference type="EMBL" id="GIH91042.1"/>
    </source>
</evidence>
<dbReference type="EMBL" id="BOOJ01000014">
    <property type="protein sequence ID" value="GIH91042.1"/>
    <property type="molecule type" value="Genomic_DNA"/>
</dbReference>
<dbReference type="InterPro" id="IPR002509">
    <property type="entry name" value="NODB_dom"/>
</dbReference>
<feature type="signal peptide" evidence="3">
    <location>
        <begin position="1"/>
        <end position="28"/>
    </location>
</feature>
<dbReference type="PROSITE" id="PS51257">
    <property type="entry name" value="PROKAR_LIPOPROTEIN"/>
    <property type="match status" value="1"/>
</dbReference>
<accession>A0A8J3SAU1</accession>
<dbReference type="InterPro" id="IPR050248">
    <property type="entry name" value="Polysacc_deacetylase_ArnD"/>
</dbReference>
<sequence length="488" mass="50644">MLNLRFAGGIALLTATVISCGAATTSLAAEERVPAEPTLVDYADPSGIPGLSTRIITESDETGRRVHASYPVVEDAPELGDRLREVVTGRLELFERNAVAPSSAVVPEFNADWQLSAASGQVVGVRLSIGELSQAGWVNSRTTVWYDRAEGRAVDSTGLLKDGDALASLAALTRQSLTGKSGVDAGAVTADERFFDSLAFNSRGELVVEFDDYQVAAGALGRVAVAVPARKVTDLLSPTGLRAQRAATAVKTVPPLPTSEAVLKAAASGRPPAVSVEAGTVDCATAKCVALTYEDGPAPGTGALLDVLAEHDARATFFTVGMSAVAQPGLLRRMSAEGHLVAGHTWSHRSLTSLSTSKIAHQFTRGRDAVGQAIGQDPALVRPPYGATDSEVVETARGLGLSLVGWDVDAGDLGAGDAEEVARRVVSQARPGAIIRMHDTSPAGVEATPAILRALAEQDYVFVTVPELYGPAGTRPGHVYASTPAPAR</sequence>
<dbReference type="PANTHER" id="PTHR10587">
    <property type="entry name" value="GLYCOSYL TRANSFERASE-RELATED"/>
    <property type="match status" value="1"/>
</dbReference>
<dbReference type="InterPro" id="IPR011330">
    <property type="entry name" value="Glyco_hydro/deAcase_b/a-brl"/>
</dbReference>
<protein>
    <recommendedName>
        <fullName evidence="4">NodB homology domain-containing protein</fullName>
    </recommendedName>
</protein>
<dbReference type="SUPFAM" id="SSF88713">
    <property type="entry name" value="Glycoside hydrolase/deacetylase"/>
    <property type="match status" value="1"/>
</dbReference>
<comment type="caution">
    <text evidence="5">The sequence shown here is derived from an EMBL/GenBank/DDBJ whole genome shotgun (WGS) entry which is preliminary data.</text>
</comment>
<dbReference type="AlphaFoldDB" id="A0A8J3SAU1"/>
<organism evidence="5 6">
    <name type="scientific">Planobispora siamensis</name>
    <dbReference type="NCBI Taxonomy" id="936338"/>
    <lineage>
        <taxon>Bacteria</taxon>
        <taxon>Bacillati</taxon>
        <taxon>Actinomycetota</taxon>
        <taxon>Actinomycetes</taxon>
        <taxon>Streptosporangiales</taxon>
        <taxon>Streptosporangiaceae</taxon>
        <taxon>Planobispora</taxon>
    </lineage>
</organism>
<reference evidence="5 6" key="1">
    <citation type="submission" date="2021-01" db="EMBL/GenBank/DDBJ databases">
        <title>Whole genome shotgun sequence of Planobispora siamensis NBRC 107568.</title>
        <authorList>
            <person name="Komaki H."/>
            <person name="Tamura T."/>
        </authorList>
    </citation>
    <scope>NUCLEOTIDE SEQUENCE [LARGE SCALE GENOMIC DNA]</scope>
    <source>
        <strain evidence="5 6">NBRC 107568</strain>
    </source>
</reference>
<keyword evidence="3" id="KW-0732">Signal</keyword>
<dbReference type="PROSITE" id="PS51677">
    <property type="entry name" value="NODB"/>
    <property type="match status" value="1"/>
</dbReference>
<proteinExistence type="predicted"/>
<dbReference type="CDD" id="cd10917">
    <property type="entry name" value="CE4_NodB_like_6s_7s"/>
    <property type="match status" value="1"/>
</dbReference>
<dbReference type="PANTHER" id="PTHR10587:SF133">
    <property type="entry name" value="CHITIN DEACETYLASE 1-RELATED"/>
    <property type="match status" value="1"/>
</dbReference>
<dbReference type="GO" id="GO:0016020">
    <property type="term" value="C:membrane"/>
    <property type="evidence" value="ECO:0007669"/>
    <property type="project" value="TreeGrafter"/>
</dbReference>
<dbReference type="GO" id="GO:0016810">
    <property type="term" value="F:hydrolase activity, acting on carbon-nitrogen (but not peptide) bonds"/>
    <property type="evidence" value="ECO:0007669"/>
    <property type="project" value="InterPro"/>
</dbReference>
<evidence type="ECO:0000256" key="1">
    <source>
        <dbReference type="ARBA" id="ARBA00022723"/>
    </source>
</evidence>